<feature type="coiled-coil region" evidence="2">
    <location>
        <begin position="219"/>
        <end position="274"/>
    </location>
</feature>
<feature type="compositionally biased region" description="Basic and acidic residues" evidence="3">
    <location>
        <begin position="727"/>
        <end position="736"/>
    </location>
</feature>
<feature type="region of interest" description="Disordered" evidence="3">
    <location>
        <begin position="508"/>
        <end position="583"/>
    </location>
</feature>
<evidence type="ECO:0000313" key="5">
    <source>
        <dbReference type="EMBL" id="KAG0556225.1"/>
    </source>
</evidence>
<name>A0A8T0GBX0_CERPU</name>
<dbReference type="SMART" id="SM00184">
    <property type="entry name" value="RING"/>
    <property type="match status" value="2"/>
</dbReference>
<comment type="caution">
    <text evidence="5">The sequence shown here is derived from an EMBL/GenBank/DDBJ whole genome shotgun (WGS) entry which is preliminary data.</text>
</comment>
<proteinExistence type="predicted"/>
<keyword evidence="2" id="KW-0175">Coiled coil</keyword>
<evidence type="ECO:0000313" key="6">
    <source>
        <dbReference type="Proteomes" id="UP000822688"/>
    </source>
</evidence>
<dbReference type="EMBL" id="CM026432">
    <property type="protein sequence ID" value="KAG0556225.1"/>
    <property type="molecule type" value="Genomic_DNA"/>
</dbReference>
<feature type="domain" description="RING-type" evidence="4">
    <location>
        <begin position="595"/>
        <end position="631"/>
    </location>
</feature>
<evidence type="ECO:0000256" key="1">
    <source>
        <dbReference type="PROSITE-ProRule" id="PRU00175"/>
    </source>
</evidence>
<feature type="region of interest" description="Disordered" evidence="3">
    <location>
        <begin position="807"/>
        <end position="848"/>
    </location>
</feature>
<keyword evidence="1" id="KW-0479">Metal-binding</keyword>
<dbReference type="Pfam" id="PF13920">
    <property type="entry name" value="zf-C3HC4_3"/>
    <property type="match status" value="1"/>
</dbReference>
<dbReference type="InterPro" id="IPR013083">
    <property type="entry name" value="Znf_RING/FYVE/PHD"/>
</dbReference>
<dbReference type="InterPro" id="IPR001841">
    <property type="entry name" value="Znf_RING"/>
</dbReference>
<reference evidence="5 6" key="1">
    <citation type="submission" date="2020-06" db="EMBL/GenBank/DDBJ databases">
        <title>WGS assembly of Ceratodon purpureus strain R40.</title>
        <authorList>
            <person name="Carey S.B."/>
            <person name="Jenkins J."/>
            <person name="Shu S."/>
            <person name="Lovell J.T."/>
            <person name="Sreedasyam A."/>
            <person name="Maumus F."/>
            <person name="Tiley G.P."/>
            <person name="Fernandez-Pozo N."/>
            <person name="Barry K."/>
            <person name="Chen C."/>
            <person name="Wang M."/>
            <person name="Lipzen A."/>
            <person name="Daum C."/>
            <person name="Saski C.A."/>
            <person name="Payton A.C."/>
            <person name="Mcbreen J.C."/>
            <person name="Conrad R.E."/>
            <person name="Kollar L.M."/>
            <person name="Olsson S."/>
            <person name="Huttunen S."/>
            <person name="Landis J.B."/>
            <person name="Wickett N.J."/>
            <person name="Johnson M.G."/>
            <person name="Rensing S.A."/>
            <person name="Grimwood J."/>
            <person name="Schmutz J."/>
            <person name="Mcdaniel S.F."/>
        </authorList>
    </citation>
    <scope>NUCLEOTIDE SEQUENCE [LARGE SCALE GENOMIC DNA]</scope>
    <source>
        <strain evidence="5 6">R40</strain>
    </source>
</reference>
<feature type="region of interest" description="Disordered" evidence="3">
    <location>
        <begin position="699"/>
        <end position="738"/>
    </location>
</feature>
<feature type="compositionally biased region" description="Basic and acidic residues" evidence="3">
    <location>
        <begin position="701"/>
        <end position="717"/>
    </location>
</feature>
<evidence type="ECO:0000259" key="4">
    <source>
        <dbReference type="PROSITE" id="PS50089"/>
    </source>
</evidence>
<keyword evidence="1" id="KW-0862">Zinc</keyword>
<evidence type="ECO:0000256" key="3">
    <source>
        <dbReference type="SAM" id="MobiDB-lite"/>
    </source>
</evidence>
<dbReference type="EMBL" id="CM026432">
    <property type="protein sequence ID" value="KAG0556226.1"/>
    <property type="molecule type" value="Genomic_DNA"/>
</dbReference>
<feature type="compositionally biased region" description="Polar residues" evidence="3">
    <location>
        <begin position="547"/>
        <end position="556"/>
    </location>
</feature>
<dbReference type="PROSITE" id="PS50089">
    <property type="entry name" value="ZF_RING_2"/>
    <property type="match status" value="1"/>
</dbReference>
<feature type="region of interest" description="Disordered" evidence="3">
    <location>
        <begin position="649"/>
        <end position="670"/>
    </location>
</feature>
<dbReference type="GO" id="GO:0008270">
    <property type="term" value="F:zinc ion binding"/>
    <property type="evidence" value="ECO:0007669"/>
    <property type="project" value="UniProtKB-KW"/>
</dbReference>
<dbReference type="Proteomes" id="UP000822688">
    <property type="component" value="Chromosome 11"/>
</dbReference>
<feature type="compositionally biased region" description="Polar residues" evidence="3">
    <location>
        <begin position="568"/>
        <end position="581"/>
    </location>
</feature>
<organism evidence="5 6">
    <name type="scientific">Ceratodon purpureus</name>
    <name type="common">Fire moss</name>
    <name type="synonym">Dicranum purpureum</name>
    <dbReference type="NCBI Taxonomy" id="3225"/>
    <lineage>
        <taxon>Eukaryota</taxon>
        <taxon>Viridiplantae</taxon>
        <taxon>Streptophyta</taxon>
        <taxon>Embryophyta</taxon>
        <taxon>Bryophyta</taxon>
        <taxon>Bryophytina</taxon>
        <taxon>Bryopsida</taxon>
        <taxon>Dicranidae</taxon>
        <taxon>Pseudoditrichales</taxon>
        <taxon>Ditrichaceae</taxon>
        <taxon>Ceratodon</taxon>
    </lineage>
</organism>
<feature type="compositionally biased region" description="Basic and acidic residues" evidence="3">
    <location>
        <begin position="808"/>
        <end position="818"/>
    </location>
</feature>
<dbReference type="Gene3D" id="3.30.40.10">
    <property type="entry name" value="Zinc/RING finger domain, C3HC4 (zinc finger)"/>
    <property type="match status" value="1"/>
</dbReference>
<accession>A0A8T0GBX0</accession>
<keyword evidence="6" id="KW-1185">Reference proteome</keyword>
<dbReference type="AlphaFoldDB" id="A0A8T0GBX0"/>
<feature type="compositionally biased region" description="Polar residues" evidence="3">
    <location>
        <begin position="508"/>
        <end position="520"/>
    </location>
</feature>
<feature type="coiled-coil region" evidence="2">
    <location>
        <begin position="330"/>
        <end position="357"/>
    </location>
</feature>
<keyword evidence="1" id="KW-0863">Zinc-finger</keyword>
<gene>
    <name evidence="5" type="ORF">KC19_11G036400</name>
</gene>
<sequence>MEGSKTVPKSLSEDPLFIKFSKILPCHGAIVDEIREEIPESVVSSYFGPKASKSGWKYARHSKPEEAAAIFDLWTKVYDDGHMPNKEISLQFARGLILQQTQPVNWAEFAVRRQRYRERQRESKKTGIVKVEKSIVNLGGVQVLGKKRFQVPSHPVEAPLPSALKLTLKEELEEDFTMGKRVGPAKGKGFKKTDDGAPRWEASELQAMSVVIERTESLLEGCRVELKESSVEVERLEGQSRRAAFNLSDRVVMLEDHEREVAGFLEKHTRLQSTIQETESLLSIQGGSEVLNSALVSSKLQVEDVALSMALASKASAHCRAIVLGCRVDLASVEEQLRESLERHENVRSRLSGLERLLVSMRDQSKKMNEGTGYAFFPRPIANNPESPLSTVHILNACPVCGYWYLANNFVPLSCGHTYHVFCLAQHARTSSLCCFQGCDQEFSSDSICSIGIRISQPITNLPSEVKIEGAKAGQGREFKIHETRLELRGPEIPRPALVFGCVTPSTSVSTAQDSEPSSESFKRREENTTHTSTTTRSAQPEHVTNLGGSDSSGARSFSELERAPQAGFNQSQSSVSNDISGKTHAADGTTGKLCTLCKTKAPTSVSLTACGHDNFCFKCISGLVNCPICTTKIGGWVVTSHKSNPSLFPPAEAVGDHTDANESSDDEDNPVGVVEWCDDDLFSQGGVRTVLGSTVANESVRLEGGENSGEKERPSLENDEVAVAETPERTEDRAPSPKKTFIRRATRTMATEEPGVADVELESSRPIIALSKKRRGRRSLDVDTLNHTRLMERPLTEILIAAPLADLDSKGNEKDDQPTSNCIVKRPRTGATRGNSQRLTVPAKFRE</sequence>
<dbReference type="SUPFAM" id="SSF57850">
    <property type="entry name" value="RING/U-box"/>
    <property type="match status" value="2"/>
</dbReference>
<evidence type="ECO:0000256" key="2">
    <source>
        <dbReference type="SAM" id="Coils"/>
    </source>
</evidence>
<protein>
    <recommendedName>
        <fullName evidence="4">RING-type domain-containing protein</fullName>
    </recommendedName>
</protein>